<feature type="region of interest" description="Disordered" evidence="5">
    <location>
        <begin position="550"/>
        <end position="572"/>
    </location>
</feature>
<proteinExistence type="inferred from homology"/>
<feature type="signal peptide" evidence="6">
    <location>
        <begin position="1"/>
        <end position="26"/>
    </location>
</feature>
<comment type="similarity">
    <text evidence="1">Belongs to the protease inhibitor I39 (alpha-2-macroglobulin) family.</text>
</comment>
<dbReference type="GO" id="GO:0005615">
    <property type="term" value="C:extracellular space"/>
    <property type="evidence" value="ECO:0007669"/>
    <property type="project" value="InterPro"/>
</dbReference>
<dbReference type="SUPFAM" id="SSF81296">
    <property type="entry name" value="E set domains"/>
    <property type="match status" value="1"/>
</dbReference>
<evidence type="ECO:0000256" key="5">
    <source>
        <dbReference type="SAM" id="MobiDB-lite"/>
    </source>
</evidence>
<keyword evidence="6" id="KW-0732">Signal</keyword>
<dbReference type="Pfam" id="PF01835">
    <property type="entry name" value="MG2"/>
    <property type="match status" value="1"/>
</dbReference>
<dbReference type="Gene3D" id="2.60.120.1540">
    <property type="match status" value="1"/>
</dbReference>
<dbReference type="Pfam" id="PF07677">
    <property type="entry name" value="A2M_recep"/>
    <property type="match status" value="1"/>
</dbReference>
<dbReference type="SMART" id="SM01360">
    <property type="entry name" value="A2M"/>
    <property type="match status" value="1"/>
</dbReference>
<evidence type="ECO:0000256" key="2">
    <source>
        <dbReference type="ARBA" id="ARBA00022690"/>
    </source>
</evidence>
<keyword evidence="11" id="KW-1185">Reference proteome</keyword>
<dbReference type="Gene3D" id="1.50.10.20">
    <property type="match status" value="1"/>
</dbReference>
<gene>
    <name evidence="10" type="ORF">HPB52_017705</name>
</gene>
<dbReference type="InterPro" id="IPR013783">
    <property type="entry name" value="Ig-like_fold"/>
</dbReference>
<dbReference type="Pfam" id="PF07678">
    <property type="entry name" value="TED_complement"/>
    <property type="match status" value="1"/>
</dbReference>
<dbReference type="InterPro" id="IPR036595">
    <property type="entry name" value="A-macroglobulin_rcpt-bd_sf"/>
</dbReference>
<dbReference type="CDD" id="cd02891">
    <property type="entry name" value="A2M_like"/>
    <property type="match status" value="1"/>
</dbReference>
<evidence type="ECO:0000256" key="3">
    <source>
        <dbReference type="ARBA" id="ARBA00022900"/>
    </source>
</evidence>
<dbReference type="SUPFAM" id="SSF49410">
    <property type="entry name" value="Alpha-macroglobulin receptor domain"/>
    <property type="match status" value="1"/>
</dbReference>
<dbReference type="InterPro" id="IPR050473">
    <property type="entry name" value="A2M/Complement_sys"/>
</dbReference>
<dbReference type="Gene3D" id="2.60.40.690">
    <property type="entry name" value="Alpha-macroglobulin, receptor-binding domain"/>
    <property type="match status" value="1"/>
</dbReference>
<feature type="domain" description="Alpha-macroglobulin receptor-binding" evidence="9">
    <location>
        <begin position="1328"/>
        <end position="1414"/>
    </location>
</feature>
<name>A0A9D4Q1D6_RHISA</name>
<dbReference type="GO" id="GO:0004867">
    <property type="term" value="F:serine-type endopeptidase inhibitor activity"/>
    <property type="evidence" value="ECO:0007669"/>
    <property type="project" value="UniProtKB-KW"/>
</dbReference>
<dbReference type="SMART" id="SM01361">
    <property type="entry name" value="A2M_recep"/>
    <property type="match status" value="1"/>
</dbReference>
<evidence type="ECO:0000256" key="6">
    <source>
        <dbReference type="SAM" id="SignalP"/>
    </source>
</evidence>
<dbReference type="Pfam" id="PF00207">
    <property type="entry name" value="A2M"/>
    <property type="match status" value="1"/>
</dbReference>
<keyword evidence="2" id="KW-0646">Protease inhibitor</keyword>
<dbReference type="InterPro" id="IPR001599">
    <property type="entry name" value="Macroglobln_a2"/>
</dbReference>
<dbReference type="Proteomes" id="UP000821837">
    <property type="component" value="Chromosome 3"/>
</dbReference>
<dbReference type="Gene3D" id="2.60.40.1930">
    <property type="match status" value="2"/>
</dbReference>
<dbReference type="InterPro" id="IPR008930">
    <property type="entry name" value="Terpenoid_cyclase/PrenylTrfase"/>
</dbReference>
<reference evidence="10" key="1">
    <citation type="journal article" date="2020" name="Cell">
        <title>Large-Scale Comparative Analyses of Tick Genomes Elucidate Their Genetic Diversity and Vector Capacities.</title>
        <authorList>
            <consortium name="Tick Genome and Microbiome Consortium (TIGMIC)"/>
            <person name="Jia N."/>
            <person name="Wang J."/>
            <person name="Shi W."/>
            <person name="Du L."/>
            <person name="Sun Y."/>
            <person name="Zhan W."/>
            <person name="Jiang J.F."/>
            <person name="Wang Q."/>
            <person name="Zhang B."/>
            <person name="Ji P."/>
            <person name="Bell-Sakyi L."/>
            <person name="Cui X.M."/>
            <person name="Yuan T.T."/>
            <person name="Jiang B.G."/>
            <person name="Yang W.F."/>
            <person name="Lam T.T."/>
            <person name="Chang Q.C."/>
            <person name="Ding S.J."/>
            <person name="Wang X.J."/>
            <person name="Zhu J.G."/>
            <person name="Ruan X.D."/>
            <person name="Zhao L."/>
            <person name="Wei J.T."/>
            <person name="Ye R.Z."/>
            <person name="Que T.C."/>
            <person name="Du C.H."/>
            <person name="Zhou Y.H."/>
            <person name="Cheng J.X."/>
            <person name="Dai P.F."/>
            <person name="Guo W.B."/>
            <person name="Han X.H."/>
            <person name="Huang E.J."/>
            <person name="Li L.F."/>
            <person name="Wei W."/>
            <person name="Gao Y.C."/>
            <person name="Liu J.Z."/>
            <person name="Shao H.Z."/>
            <person name="Wang X."/>
            <person name="Wang C.C."/>
            <person name="Yang T.C."/>
            <person name="Huo Q.B."/>
            <person name="Li W."/>
            <person name="Chen H.Y."/>
            <person name="Chen S.E."/>
            <person name="Zhou L.G."/>
            <person name="Ni X.B."/>
            <person name="Tian J.H."/>
            <person name="Sheng Y."/>
            <person name="Liu T."/>
            <person name="Pan Y.S."/>
            <person name="Xia L.Y."/>
            <person name="Li J."/>
            <person name="Zhao F."/>
            <person name="Cao W.C."/>
        </authorList>
    </citation>
    <scope>NUCLEOTIDE SEQUENCE</scope>
    <source>
        <strain evidence="10">Rsan-2018</strain>
    </source>
</reference>
<dbReference type="EMBL" id="JABSTV010001249">
    <property type="protein sequence ID" value="KAH7962732.1"/>
    <property type="molecule type" value="Genomic_DNA"/>
</dbReference>
<feature type="domain" description="Alpha-2-macroglobulin bait region" evidence="7">
    <location>
        <begin position="484"/>
        <end position="665"/>
    </location>
</feature>
<dbReference type="InterPro" id="IPR002890">
    <property type="entry name" value="MG2"/>
</dbReference>
<evidence type="ECO:0000313" key="10">
    <source>
        <dbReference type="EMBL" id="KAH7962732.1"/>
    </source>
</evidence>
<feature type="domain" description="Alpha-2-macroglobulin" evidence="8">
    <location>
        <begin position="750"/>
        <end position="840"/>
    </location>
</feature>
<accession>A0A9D4Q1D6</accession>
<dbReference type="PANTHER" id="PTHR11412:SF171">
    <property type="entry name" value="PREGNANCY ZONE PROTEIN-LIKE PROTEIN"/>
    <property type="match status" value="1"/>
</dbReference>
<evidence type="ECO:0000313" key="11">
    <source>
        <dbReference type="Proteomes" id="UP000821837"/>
    </source>
</evidence>
<dbReference type="InterPro" id="IPR041555">
    <property type="entry name" value="MG3"/>
</dbReference>
<dbReference type="InterPro" id="IPR011626">
    <property type="entry name" value="Alpha-macroglobulin_TED"/>
</dbReference>
<evidence type="ECO:0000259" key="8">
    <source>
        <dbReference type="SMART" id="SM01360"/>
    </source>
</evidence>
<dbReference type="Gene3D" id="2.60.40.1940">
    <property type="match status" value="1"/>
</dbReference>
<dbReference type="Pfam" id="PF17791">
    <property type="entry name" value="MG3"/>
    <property type="match status" value="1"/>
</dbReference>
<dbReference type="InterPro" id="IPR009048">
    <property type="entry name" value="A-macroglobulin_rcpt-bd"/>
</dbReference>
<keyword evidence="4" id="KW-1015">Disulfide bond</keyword>
<dbReference type="InterPro" id="IPR011625">
    <property type="entry name" value="A2M_N_BRD"/>
</dbReference>
<dbReference type="PANTHER" id="PTHR11412">
    <property type="entry name" value="MACROGLOBULIN / COMPLEMENT"/>
    <property type="match status" value="1"/>
</dbReference>
<comment type="caution">
    <text evidence="10">The sequence shown here is derived from an EMBL/GenBank/DDBJ whole genome shotgun (WGS) entry which is preliminary data.</text>
</comment>
<dbReference type="Gene3D" id="2.20.130.20">
    <property type="match status" value="1"/>
</dbReference>
<evidence type="ECO:0000256" key="4">
    <source>
        <dbReference type="ARBA" id="ARBA00023157"/>
    </source>
</evidence>
<dbReference type="Pfam" id="PF07703">
    <property type="entry name" value="A2M_BRD"/>
    <property type="match status" value="1"/>
</dbReference>
<sequence length="1440" mass="157483">MASNWTSWLLLLAAVVTLGTTPTAAAIEYFVTAPGYLTPNADIKLTAVVRHPPSDGQLVVELWGTRSGINQNSTVLATQTYDVSSKGIDSELIFHVPNLNPSEFYNVYLDVTGKFGSSQFYNRSSVQLEYVNNINVIVQTDKPMYRQGSTVNYRILLLDNELLPVTDQLANITITNPYGQLLFQQQFVNFSDGLLQSSFKLLDITDEGTWTIAVSAGTNSGSTSFEVRDYVLPKFSVTITPDGNDVVTNPTVLYTICAKYTYGENVKGTVQVYTSPFNYYYPLRQKPVILRVAEINGCYDYAFNVSLLNTVNYTYPTYPSINVTAKVIEDGTGVSQSATELHSRGTTRLRLNFGQKYSANGQYTSNDNTFKLNLLNKGQLYVQELDGTPRPKEIIQVCMFVERNKFTWRSWETDNVLACRNYTSDDQGVVHFSMPPFSQRVTGVILQAIAVNYPRIIIKNGPTLEKPMTQQNLVPFYSPTASSIRIDRGDGSVYTCQASFVRDIVMTADANADYQLFMTLNSAGRILETRNFTKRFTEAEITMVQTDENVIKNSDTPPDSSNPQITEPDTTRSVGSFQFKSTLPPNASPKVQLLVYYVHRDANGNPIEVVSDSAEFSVQKCLENNVSLTFDPKKALPGSNVSLSLDAAGNSLCGVGAVDSSVTLLDGYNQRNSRDALLNQISNLNYRYTRTSLVNQSYCYVAANKVAFRPSASGAAGFAAASPIAESAAQDFTGGAVQGTNSVRTLFPETWLWQIRTVSASGSLVYEETIPDTITTWQGTAVCLHPKNGLGISQVANVTGFQPLFASLTLPAYMQRNEVATIILTAFNYGDVCVVVRVSLRSLENLEIVSGPNSTDALLCPNSTNSASFPFDVRATTLELSRLEARVQTRPEAQSEYPDVKLSNVNSSDTVIQTIDVRPEGFSIRTIDTYLLCASGDILALSLNDLSVPTITYSNAEGTLAVLASSVYLLKYLEQTGTLTDTVNSGLRSRIHQASQAQYSFRSSDGSYASFGSSEYPRSVFLTAFAVKALSAAKEYLSANVAAEIDASVRYVTQQWNPFTGCFVENAPGSSPFGPNTTPDFSAAVGVMLSESGVFNETIAEGVLRCIDANNLPSNHTTALNAYFSALVNRPDRATKALETLLGEADKSSGLTSWTGDGLSYGSADTAGYAVLTSKLLNRNLGEALPIVRWLLQQTYARYTFSYSEVYTVAIQALTQYSSVAFSKNTDLALNVAVDAATPENLAFQINEQNKLLYQEHLLNKSDSYSFQASLAPNSVGCAALQVKYYYNSRNSPVQRGIQVNASATSGPDCSTLQLDICTRYTEGFLRSSAIVEVTLLSGYSADDQSLKNLVSSGVVKRYVVNGNKVQLILQTLTVQPTCFSLTESRYLQVTNLQTSVVEVYDYYQYQYKATAGYGLEGNCTPAQIAPPTSLNEVDSVIYI</sequence>
<dbReference type="VEuPathDB" id="VectorBase:RSAN_038768"/>
<organism evidence="10 11">
    <name type="scientific">Rhipicephalus sanguineus</name>
    <name type="common">Brown dog tick</name>
    <name type="synonym">Ixodes sanguineus</name>
    <dbReference type="NCBI Taxonomy" id="34632"/>
    <lineage>
        <taxon>Eukaryota</taxon>
        <taxon>Metazoa</taxon>
        <taxon>Ecdysozoa</taxon>
        <taxon>Arthropoda</taxon>
        <taxon>Chelicerata</taxon>
        <taxon>Arachnida</taxon>
        <taxon>Acari</taxon>
        <taxon>Parasitiformes</taxon>
        <taxon>Ixodida</taxon>
        <taxon>Ixodoidea</taxon>
        <taxon>Ixodidae</taxon>
        <taxon>Rhipicephalinae</taxon>
        <taxon>Rhipicephalus</taxon>
        <taxon>Rhipicephalus</taxon>
    </lineage>
</organism>
<dbReference type="Gene3D" id="2.60.40.10">
    <property type="entry name" value="Immunoglobulins"/>
    <property type="match status" value="1"/>
</dbReference>
<dbReference type="VEuPathDB" id="VectorBase:RSAN_029760"/>
<reference evidence="10" key="2">
    <citation type="submission" date="2021-09" db="EMBL/GenBank/DDBJ databases">
        <authorList>
            <person name="Jia N."/>
            <person name="Wang J."/>
            <person name="Shi W."/>
            <person name="Du L."/>
            <person name="Sun Y."/>
            <person name="Zhan W."/>
            <person name="Jiang J."/>
            <person name="Wang Q."/>
            <person name="Zhang B."/>
            <person name="Ji P."/>
            <person name="Sakyi L.B."/>
            <person name="Cui X."/>
            <person name="Yuan T."/>
            <person name="Jiang B."/>
            <person name="Yang W."/>
            <person name="Lam T.T.-Y."/>
            <person name="Chang Q."/>
            <person name="Ding S."/>
            <person name="Wang X."/>
            <person name="Zhu J."/>
            <person name="Ruan X."/>
            <person name="Zhao L."/>
            <person name="Wei J."/>
            <person name="Que T."/>
            <person name="Du C."/>
            <person name="Cheng J."/>
            <person name="Dai P."/>
            <person name="Han X."/>
            <person name="Huang E."/>
            <person name="Gao Y."/>
            <person name="Liu J."/>
            <person name="Shao H."/>
            <person name="Ye R."/>
            <person name="Li L."/>
            <person name="Wei W."/>
            <person name="Wang X."/>
            <person name="Wang C."/>
            <person name="Huo Q."/>
            <person name="Li W."/>
            <person name="Guo W."/>
            <person name="Chen H."/>
            <person name="Chen S."/>
            <person name="Zhou L."/>
            <person name="Zhou L."/>
            <person name="Ni X."/>
            <person name="Tian J."/>
            <person name="Zhou Y."/>
            <person name="Sheng Y."/>
            <person name="Liu T."/>
            <person name="Pan Y."/>
            <person name="Xia L."/>
            <person name="Li J."/>
            <person name="Zhao F."/>
            <person name="Cao W."/>
        </authorList>
    </citation>
    <scope>NUCLEOTIDE SEQUENCE</scope>
    <source>
        <strain evidence="10">Rsan-2018</strain>
        <tissue evidence="10">Larvae</tissue>
    </source>
</reference>
<evidence type="ECO:0000256" key="1">
    <source>
        <dbReference type="ARBA" id="ARBA00010952"/>
    </source>
</evidence>
<dbReference type="SMART" id="SM01359">
    <property type="entry name" value="A2M_N_2"/>
    <property type="match status" value="1"/>
</dbReference>
<protein>
    <submittedName>
        <fullName evidence="10">Uncharacterized protein</fullName>
    </submittedName>
</protein>
<keyword evidence="3" id="KW-0722">Serine protease inhibitor</keyword>
<evidence type="ECO:0000259" key="7">
    <source>
        <dbReference type="SMART" id="SM01359"/>
    </source>
</evidence>
<feature type="chain" id="PRO_5038453119" evidence="6">
    <location>
        <begin position="27"/>
        <end position="1440"/>
    </location>
</feature>
<dbReference type="InterPro" id="IPR014756">
    <property type="entry name" value="Ig_E-set"/>
</dbReference>
<dbReference type="SUPFAM" id="SSF48239">
    <property type="entry name" value="Terpenoid cyclases/Protein prenyltransferases"/>
    <property type="match status" value="1"/>
</dbReference>
<dbReference type="Gene3D" id="6.20.50.160">
    <property type="match status" value="1"/>
</dbReference>
<evidence type="ECO:0000259" key="9">
    <source>
        <dbReference type="SMART" id="SM01361"/>
    </source>
</evidence>